<gene>
    <name evidence="2" type="ORF">GTP56_11800</name>
</gene>
<evidence type="ECO:0000256" key="1">
    <source>
        <dbReference type="SAM" id="Phobius"/>
    </source>
</evidence>
<feature type="transmembrane region" description="Helical" evidence="1">
    <location>
        <begin position="7"/>
        <end position="28"/>
    </location>
</feature>
<keyword evidence="1" id="KW-0472">Membrane</keyword>
<dbReference type="RefSeq" id="WP_161050233.1">
    <property type="nucleotide sequence ID" value="NZ_WWCR01000010.1"/>
</dbReference>
<feature type="transmembrane region" description="Helical" evidence="1">
    <location>
        <begin position="56"/>
        <end position="81"/>
    </location>
</feature>
<dbReference type="AlphaFoldDB" id="A0A7X4H034"/>
<dbReference type="EMBL" id="WWCR01000010">
    <property type="protein sequence ID" value="MYM72882.1"/>
    <property type="molecule type" value="Genomic_DNA"/>
</dbReference>
<evidence type="ECO:0000313" key="3">
    <source>
        <dbReference type="Proteomes" id="UP000469734"/>
    </source>
</evidence>
<keyword evidence="1" id="KW-0812">Transmembrane</keyword>
<evidence type="ECO:0000313" key="2">
    <source>
        <dbReference type="EMBL" id="MYM72882.1"/>
    </source>
</evidence>
<accession>A0A7X4H034</accession>
<organism evidence="2 3">
    <name type="scientific">Duganella margarita</name>
    <dbReference type="NCBI Taxonomy" id="2692170"/>
    <lineage>
        <taxon>Bacteria</taxon>
        <taxon>Pseudomonadati</taxon>
        <taxon>Pseudomonadota</taxon>
        <taxon>Betaproteobacteria</taxon>
        <taxon>Burkholderiales</taxon>
        <taxon>Oxalobacteraceae</taxon>
        <taxon>Telluria group</taxon>
        <taxon>Duganella</taxon>
    </lineage>
</organism>
<sequence length="83" mass="9207">MAILIELAFYLLMEVILYTIGRAVIPIISLGKARAIHTKEFFRAKLVHYDEQTGQMLISTGGASLVGGLTLWSALLLWFALAR</sequence>
<reference evidence="2 3" key="1">
    <citation type="submission" date="2019-12" db="EMBL/GenBank/DDBJ databases">
        <title>Novel species isolated from a subtropical stream in China.</title>
        <authorList>
            <person name="Lu H."/>
        </authorList>
    </citation>
    <scope>NUCLEOTIDE SEQUENCE [LARGE SCALE GENOMIC DNA]</scope>
    <source>
        <strain evidence="2 3">FT134W</strain>
    </source>
</reference>
<protein>
    <submittedName>
        <fullName evidence="2">Uncharacterized protein</fullName>
    </submittedName>
</protein>
<comment type="caution">
    <text evidence="2">The sequence shown here is derived from an EMBL/GenBank/DDBJ whole genome shotgun (WGS) entry which is preliminary data.</text>
</comment>
<dbReference type="Proteomes" id="UP000469734">
    <property type="component" value="Unassembled WGS sequence"/>
</dbReference>
<keyword evidence="1" id="KW-1133">Transmembrane helix</keyword>
<name>A0A7X4H034_9BURK</name>
<proteinExistence type="predicted"/>